<evidence type="ECO:0000313" key="1">
    <source>
        <dbReference type="EMBL" id="EDM50387.1"/>
    </source>
</evidence>
<dbReference type="EMBL" id="AAVL02000037">
    <property type="protein sequence ID" value="EDM50387.1"/>
    <property type="molecule type" value="Genomic_DNA"/>
</dbReference>
<organism evidence="1 2">
    <name type="scientific">Eubacterium ventriosum ATCC 27560</name>
    <dbReference type="NCBI Taxonomy" id="411463"/>
    <lineage>
        <taxon>Bacteria</taxon>
        <taxon>Bacillati</taxon>
        <taxon>Bacillota</taxon>
        <taxon>Clostridia</taxon>
        <taxon>Eubacteriales</taxon>
        <taxon>Eubacteriaceae</taxon>
        <taxon>Eubacterium</taxon>
    </lineage>
</organism>
<reference evidence="1 2" key="2">
    <citation type="submission" date="2007-04" db="EMBL/GenBank/DDBJ databases">
        <title>Draft genome sequence of Eubacterium ventriosum (ATCC 27560).</title>
        <authorList>
            <person name="Sudarsanam P."/>
            <person name="Ley R."/>
            <person name="Guruge J."/>
            <person name="Turnbaugh P.J."/>
            <person name="Mahowald M."/>
            <person name="Liep D."/>
            <person name="Gordon J."/>
        </authorList>
    </citation>
    <scope>NUCLEOTIDE SEQUENCE [LARGE SCALE GENOMIC DNA]</scope>
    <source>
        <strain evidence="1 2">ATCC 27560</strain>
    </source>
</reference>
<reference evidence="1 2" key="1">
    <citation type="submission" date="2007-03" db="EMBL/GenBank/DDBJ databases">
        <authorList>
            <person name="Fulton L."/>
            <person name="Clifton S."/>
            <person name="Fulton B."/>
            <person name="Xu J."/>
            <person name="Minx P."/>
            <person name="Pepin K.H."/>
            <person name="Johnson M."/>
            <person name="Thiruvilangam P."/>
            <person name="Bhonagiri V."/>
            <person name="Nash W.E."/>
            <person name="Mardis E.R."/>
            <person name="Wilson R.K."/>
        </authorList>
    </citation>
    <scope>NUCLEOTIDE SEQUENCE [LARGE SCALE GENOMIC DNA]</scope>
    <source>
        <strain evidence="1 2">ATCC 27560</strain>
    </source>
</reference>
<gene>
    <name evidence="1" type="ORF">EUBVEN_02338</name>
</gene>
<comment type="caution">
    <text evidence="1">The sequence shown here is derived from an EMBL/GenBank/DDBJ whole genome shotgun (WGS) entry which is preliminary data.</text>
</comment>
<accession>A5Z9E3</accession>
<dbReference type="Proteomes" id="UP000006000">
    <property type="component" value="Unassembled WGS sequence"/>
</dbReference>
<proteinExistence type="predicted"/>
<sequence>MPTATDNTMKLSPICSFALRAKIAVPFRASASATARQPTNIP</sequence>
<name>A5Z9E3_9FIRM</name>
<evidence type="ECO:0000313" key="2">
    <source>
        <dbReference type="Proteomes" id="UP000006000"/>
    </source>
</evidence>
<dbReference type="AlphaFoldDB" id="A5Z9E3"/>
<dbReference type="HOGENOM" id="CLU_3251742_0_0_9"/>
<protein>
    <submittedName>
        <fullName evidence="1">Uncharacterized protein</fullName>
    </submittedName>
</protein>